<dbReference type="AlphaFoldDB" id="A0A7W7GQB1"/>
<proteinExistence type="predicted"/>
<dbReference type="Gene3D" id="3.20.20.10">
    <property type="entry name" value="Alanine racemase"/>
    <property type="match status" value="1"/>
</dbReference>
<dbReference type="RefSeq" id="WP_184241972.1">
    <property type="nucleotide sequence ID" value="NZ_JACHNA010000001.1"/>
</dbReference>
<dbReference type="GO" id="GO:0008721">
    <property type="term" value="F:D-serine ammonia-lyase activity"/>
    <property type="evidence" value="ECO:0007669"/>
    <property type="project" value="TreeGrafter"/>
</dbReference>
<dbReference type="InterPro" id="IPR001608">
    <property type="entry name" value="Ala_racemase_N"/>
</dbReference>
<name>A0A7W7GQB1_9MICC</name>
<dbReference type="SUPFAM" id="SSF51419">
    <property type="entry name" value="PLP-binding barrel"/>
    <property type="match status" value="1"/>
</dbReference>
<dbReference type="InterPro" id="IPR051466">
    <property type="entry name" value="D-amino_acid_metab_enzyme"/>
</dbReference>
<dbReference type="InterPro" id="IPR029066">
    <property type="entry name" value="PLP-binding_barrel"/>
</dbReference>
<comment type="caution">
    <text evidence="2">The sequence shown here is derived from an EMBL/GenBank/DDBJ whole genome shotgun (WGS) entry which is preliminary data.</text>
</comment>
<keyword evidence="3" id="KW-1185">Reference proteome</keyword>
<gene>
    <name evidence="2" type="ORF">HDA30_001879</name>
</gene>
<evidence type="ECO:0000313" key="3">
    <source>
        <dbReference type="Proteomes" id="UP000540191"/>
    </source>
</evidence>
<dbReference type="Pfam" id="PF01168">
    <property type="entry name" value="Ala_racemase_N"/>
    <property type="match status" value="1"/>
</dbReference>
<dbReference type="PANTHER" id="PTHR28004">
    <property type="entry name" value="ZGC:162816-RELATED"/>
    <property type="match status" value="1"/>
</dbReference>
<organism evidence="2 3">
    <name type="scientific">Micrococcus cohnii</name>
    <dbReference type="NCBI Taxonomy" id="993416"/>
    <lineage>
        <taxon>Bacteria</taxon>
        <taxon>Bacillati</taxon>
        <taxon>Actinomycetota</taxon>
        <taxon>Actinomycetes</taxon>
        <taxon>Micrococcales</taxon>
        <taxon>Micrococcaceae</taxon>
        <taxon>Micrococcus</taxon>
    </lineage>
</organism>
<dbReference type="Proteomes" id="UP000540191">
    <property type="component" value="Unassembled WGS sequence"/>
</dbReference>
<dbReference type="PANTHER" id="PTHR28004:SF2">
    <property type="entry name" value="D-SERINE DEHYDRATASE"/>
    <property type="match status" value="1"/>
</dbReference>
<dbReference type="GO" id="GO:0036088">
    <property type="term" value="P:D-serine catabolic process"/>
    <property type="evidence" value="ECO:0007669"/>
    <property type="project" value="TreeGrafter"/>
</dbReference>
<evidence type="ECO:0000313" key="2">
    <source>
        <dbReference type="EMBL" id="MBB4736371.1"/>
    </source>
</evidence>
<sequence>MTTTPPAPPYERYADALAALPARDRQAPLGLLDLDAFTANARSMAQRADGTPIRLATKSVRIRRGIDAALTMPGFRHIMAFTLAEALWLSGADDSTHAESRATESAREHRNVLVAYPCVDEHALTQMLRSAPARERITLMVDSAEHLSLLSDIGHRAGLGGRSGLEADGLPPLRLCLELDAGWRPHPRLHLGALRSPTRTPADAATLARTITGTPGCALVGLMAYEAQVAGVADKPSQPSTLLARAQGFAKSGVVQAVKRASLRELRSRRTAAVEAVREVVEAAGSRLEFVNGGGTGSIDATTTHDCITEIGAGSGLMGPALFDGYRTFRPNPASFFVCPVARRPGPGVVTVAGGGWAASGVCGPDRAPAVVWPEGLRYSCSEGAGEVQTPLLGTATDSLSLGDPVFFRHAKGGEPAERATVVAVYSATEDAIVDLWPTYRGEGKAFQ</sequence>
<accession>A0A7W7GQB1</accession>
<reference evidence="2 3" key="1">
    <citation type="submission" date="2020-08" db="EMBL/GenBank/DDBJ databases">
        <title>Sequencing the genomes of 1000 actinobacteria strains.</title>
        <authorList>
            <person name="Klenk H.-P."/>
        </authorList>
    </citation>
    <scope>NUCLEOTIDE SEQUENCE [LARGE SCALE GENOMIC DNA]</scope>
    <source>
        <strain evidence="2 3">DSM 23974</strain>
    </source>
</reference>
<feature type="domain" description="Alanine racemase N-terminal" evidence="1">
    <location>
        <begin position="33"/>
        <end position="237"/>
    </location>
</feature>
<protein>
    <submittedName>
        <fullName evidence="2">D-serine deaminase-like pyridoxal phosphate-dependent protein</fullName>
    </submittedName>
</protein>
<dbReference type="EMBL" id="JACHNA010000001">
    <property type="protein sequence ID" value="MBB4736371.1"/>
    <property type="molecule type" value="Genomic_DNA"/>
</dbReference>
<evidence type="ECO:0000259" key="1">
    <source>
        <dbReference type="Pfam" id="PF01168"/>
    </source>
</evidence>